<sequence length="51" mass="5949">MQKKKMGCKDFCKRACFSCRVEQNVKYTNIEDGKNSLLYTNEKESMKVHVG</sequence>
<protein>
    <submittedName>
        <fullName evidence="1">Uncharacterized protein</fullName>
    </submittedName>
</protein>
<gene>
    <name evidence="1" type="ORF">Q5Y73_12065</name>
</gene>
<evidence type="ECO:0000313" key="1">
    <source>
        <dbReference type="EMBL" id="MDP5274845.1"/>
    </source>
</evidence>
<dbReference type="RefSeq" id="WP_305992147.1">
    <property type="nucleotide sequence ID" value="NZ_JAVAMP010000004.1"/>
</dbReference>
<dbReference type="Proteomes" id="UP001231941">
    <property type="component" value="Unassembled WGS sequence"/>
</dbReference>
<keyword evidence="2" id="KW-1185">Reference proteome</keyword>
<accession>A0ABT9J1F2</accession>
<proteinExistence type="predicted"/>
<evidence type="ECO:0000313" key="2">
    <source>
        <dbReference type="Proteomes" id="UP001231941"/>
    </source>
</evidence>
<reference evidence="1 2" key="1">
    <citation type="submission" date="2023-08" db="EMBL/GenBank/DDBJ databases">
        <authorList>
            <person name="Park J.-S."/>
        </authorList>
    </citation>
    <scope>NUCLEOTIDE SEQUENCE [LARGE SCALE GENOMIC DNA]</scope>
    <source>
        <strain evidence="1 2">2205SS18-9</strain>
    </source>
</reference>
<name>A0ABT9J1F2_9BACL</name>
<comment type="caution">
    <text evidence="1">The sequence shown here is derived from an EMBL/GenBank/DDBJ whole genome shotgun (WGS) entry which is preliminary data.</text>
</comment>
<dbReference type="EMBL" id="JAVAMP010000004">
    <property type="protein sequence ID" value="MDP5274845.1"/>
    <property type="molecule type" value="Genomic_DNA"/>
</dbReference>
<organism evidence="1 2">
    <name type="scientific">Chengkuizengella axinellae</name>
    <dbReference type="NCBI Taxonomy" id="3064388"/>
    <lineage>
        <taxon>Bacteria</taxon>
        <taxon>Bacillati</taxon>
        <taxon>Bacillota</taxon>
        <taxon>Bacilli</taxon>
        <taxon>Bacillales</taxon>
        <taxon>Paenibacillaceae</taxon>
        <taxon>Chengkuizengella</taxon>
    </lineage>
</organism>